<organism evidence="1">
    <name type="scientific">marine sediment metagenome</name>
    <dbReference type="NCBI Taxonomy" id="412755"/>
    <lineage>
        <taxon>unclassified sequences</taxon>
        <taxon>metagenomes</taxon>
        <taxon>ecological metagenomes</taxon>
    </lineage>
</organism>
<feature type="non-terminal residue" evidence="1">
    <location>
        <position position="87"/>
    </location>
</feature>
<reference evidence="1" key="1">
    <citation type="journal article" date="2015" name="Nature">
        <title>Complex archaea that bridge the gap between prokaryotes and eukaryotes.</title>
        <authorList>
            <person name="Spang A."/>
            <person name="Saw J.H."/>
            <person name="Jorgensen S.L."/>
            <person name="Zaremba-Niedzwiedzka K."/>
            <person name="Martijn J."/>
            <person name="Lind A.E."/>
            <person name="van Eijk R."/>
            <person name="Schleper C."/>
            <person name="Guy L."/>
            <person name="Ettema T.J."/>
        </authorList>
    </citation>
    <scope>NUCLEOTIDE SEQUENCE</scope>
</reference>
<name>A0A0F9JLI0_9ZZZZ</name>
<accession>A0A0F9JLI0</accession>
<gene>
    <name evidence="1" type="ORF">LCGC14_1811060</name>
</gene>
<dbReference type="AlphaFoldDB" id="A0A0F9JLI0"/>
<comment type="caution">
    <text evidence="1">The sequence shown here is derived from an EMBL/GenBank/DDBJ whole genome shotgun (WGS) entry which is preliminary data.</text>
</comment>
<evidence type="ECO:0000313" key="1">
    <source>
        <dbReference type="EMBL" id="KKL99772.1"/>
    </source>
</evidence>
<sequence>MSLEIYSFDVGVVADEQLLVTAIDTFLTSTIGGWTRIETVADDPGNNRDYAWSSPGELPDYYDTIYIRMRGQSDKLYLYGYGWYTDS</sequence>
<protein>
    <submittedName>
        <fullName evidence="1">Uncharacterized protein</fullName>
    </submittedName>
</protein>
<dbReference type="EMBL" id="LAZR01017591">
    <property type="protein sequence ID" value="KKL99772.1"/>
    <property type="molecule type" value="Genomic_DNA"/>
</dbReference>
<proteinExistence type="predicted"/>